<dbReference type="Proteomes" id="UP000325315">
    <property type="component" value="Unassembled WGS sequence"/>
</dbReference>
<dbReference type="AlphaFoldDB" id="A0A5B6WIW7"/>
<evidence type="ECO:0000256" key="6">
    <source>
        <dbReference type="ARBA" id="ARBA00022918"/>
    </source>
</evidence>
<dbReference type="OrthoDB" id="1934793at2759"/>
<dbReference type="PANTHER" id="PTHR48475">
    <property type="entry name" value="RIBONUCLEASE H"/>
    <property type="match status" value="1"/>
</dbReference>
<keyword evidence="9" id="KW-1185">Reference proteome</keyword>
<keyword evidence="4" id="KW-0255">Endonuclease</keyword>
<evidence type="ECO:0000256" key="2">
    <source>
        <dbReference type="ARBA" id="ARBA00022695"/>
    </source>
</evidence>
<organism evidence="8 9">
    <name type="scientific">Gossypium australe</name>
    <dbReference type="NCBI Taxonomy" id="47621"/>
    <lineage>
        <taxon>Eukaryota</taxon>
        <taxon>Viridiplantae</taxon>
        <taxon>Streptophyta</taxon>
        <taxon>Embryophyta</taxon>
        <taxon>Tracheophyta</taxon>
        <taxon>Spermatophyta</taxon>
        <taxon>Magnoliopsida</taxon>
        <taxon>eudicotyledons</taxon>
        <taxon>Gunneridae</taxon>
        <taxon>Pentapetalae</taxon>
        <taxon>rosids</taxon>
        <taxon>malvids</taxon>
        <taxon>Malvales</taxon>
        <taxon>Malvaceae</taxon>
        <taxon>Malvoideae</taxon>
        <taxon>Gossypium</taxon>
    </lineage>
</organism>
<accession>A0A5B6WIW7</accession>
<dbReference type="InterPro" id="IPR043128">
    <property type="entry name" value="Rev_trsase/Diguanyl_cyclase"/>
</dbReference>
<evidence type="ECO:0000256" key="1">
    <source>
        <dbReference type="ARBA" id="ARBA00022679"/>
    </source>
</evidence>
<name>A0A5B6WIW7_9ROSI</name>
<evidence type="ECO:0000256" key="4">
    <source>
        <dbReference type="ARBA" id="ARBA00022759"/>
    </source>
</evidence>
<keyword evidence="6" id="KW-0695">RNA-directed DNA polymerase</keyword>
<dbReference type="SUPFAM" id="SSF56672">
    <property type="entry name" value="DNA/RNA polymerases"/>
    <property type="match status" value="1"/>
</dbReference>
<sequence length="139" mass="16036">MPSLQTIKDIQRLTGRVMALNRFISRIADKCLPFLKALRTSFSWTEECQIAFEELKLHFTSSPDIVAAILVKVEVVHQFLVYYINKVLQNEELRYSKIEKCIFALIFAARELCPYFQAHPVVVLTNQPMKEVLSKANTS</sequence>
<reference evidence="9" key="1">
    <citation type="journal article" date="2019" name="Plant Biotechnol. J.">
        <title>Genome sequencing of the Australian wild diploid species Gossypium australe highlights disease resistance and delayed gland morphogenesis.</title>
        <authorList>
            <person name="Cai Y."/>
            <person name="Cai X."/>
            <person name="Wang Q."/>
            <person name="Wang P."/>
            <person name="Zhang Y."/>
            <person name="Cai C."/>
            <person name="Xu Y."/>
            <person name="Wang K."/>
            <person name="Zhou Z."/>
            <person name="Wang C."/>
            <person name="Geng S."/>
            <person name="Li B."/>
            <person name="Dong Q."/>
            <person name="Hou Y."/>
            <person name="Wang H."/>
            <person name="Ai P."/>
            <person name="Liu Z."/>
            <person name="Yi F."/>
            <person name="Sun M."/>
            <person name="An G."/>
            <person name="Cheng J."/>
            <person name="Zhang Y."/>
            <person name="Shi Q."/>
            <person name="Xie Y."/>
            <person name="Shi X."/>
            <person name="Chang Y."/>
            <person name="Huang F."/>
            <person name="Chen Y."/>
            <person name="Hong S."/>
            <person name="Mi L."/>
            <person name="Sun Q."/>
            <person name="Zhang L."/>
            <person name="Zhou B."/>
            <person name="Peng R."/>
            <person name="Zhang X."/>
            <person name="Liu F."/>
        </authorList>
    </citation>
    <scope>NUCLEOTIDE SEQUENCE [LARGE SCALE GENOMIC DNA]</scope>
    <source>
        <strain evidence="9">cv. PA1801</strain>
    </source>
</reference>
<evidence type="ECO:0000259" key="7">
    <source>
        <dbReference type="Pfam" id="PF17917"/>
    </source>
</evidence>
<comment type="caution">
    <text evidence="8">The sequence shown here is derived from an EMBL/GenBank/DDBJ whole genome shotgun (WGS) entry which is preliminary data.</text>
</comment>
<protein>
    <submittedName>
        <fullName evidence="8">Rve domain-containing protein/RVT_3 domain-containing protein</fullName>
    </submittedName>
</protein>
<dbReference type="InterPro" id="IPR041373">
    <property type="entry name" value="RT_RNaseH"/>
</dbReference>
<proteinExistence type="predicted"/>
<dbReference type="Pfam" id="PF17917">
    <property type="entry name" value="RT_RNaseH"/>
    <property type="match status" value="1"/>
</dbReference>
<dbReference type="InterPro" id="IPR043502">
    <property type="entry name" value="DNA/RNA_pol_sf"/>
</dbReference>
<evidence type="ECO:0000313" key="8">
    <source>
        <dbReference type="EMBL" id="KAA3481178.1"/>
    </source>
</evidence>
<dbReference type="PANTHER" id="PTHR48475:SF2">
    <property type="entry name" value="RIBONUCLEASE H"/>
    <property type="match status" value="1"/>
</dbReference>
<feature type="domain" description="Reverse transcriptase RNase H-like" evidence="7">
    <location>
        <begin position="54"/>
        <end position="131"/>
    </location>
</feature>
<dbReference type="GO" id="GO:0003964">
    <property type="term" value="F:RNA-directed DNA polymerase activity"/>
    <property type="evidence" value="ECO:0007669"/>
    <property type="project" value="UniProtKB-KW"/>
</dbReference>
<dbReference type="GO" id="GO:0004519">
    <property type="term" value="F:endonuclease activity"/>
    <property type="evidence" value="ECO:0007669"/>
    <property type="project" value="UniProtKB-KW"/>
</dbReference>
<evidence type="ECO:0000256" key="5">
    <source>
        <dbReference type="ARBA" id="ARBA00022801"/>
    </source>
</evidence>
<evidence type="ECO:0000313" key="9">
    <source>
        <dbReference type="Proteomes" id="UP000325315"/>
    </source>
</evidence>
<dbReference type="Gene3D" id="3.30.70.270">
    <property type="match status" value="1"/>
</dbReference>
<gene>
    <name evidence="8" type="ORF">EPI10_021563</name>
</gene>
<dbReference type="EMBL" id="SMMG02000003">
    <property type="protein sequence ID" value="KAA3481178.1"/>
    <property type="molecule type" value="Genomic_DNA"/>
</dbReference>
<keyword evidence="1" id="KW-0808">Transferase</keyword>
<dbReference type="GO" id="GO:0016787">
    <property type="term" value="F:hydrolase activity"/>
    <property type="evidence" value="ECO:0007669"/>
    <property type="project" value="UniProtKB-KW"/>
</dbReference>
<evidence type="ECO:0000256" key="3">
    <source>
        <dbReference type="ARBA" id="ARBA00022722"/>
    </source>
</evidence>
<keyword evidence="5" id="KW-0378">Hydrolase</keyword>
<keyword evidence="3" id="KW-0540">Nuclease</keyword>
<keyword evidence="2" id="KW-0548">Nucleotidyltransferase</keyword>